<keyword evidence="2" id="KW-1133">Transmembrane helix</keyword>
<dbReference type="AlphaFoldDB" id="A0A2X0KD49"/>
<keyword evidence="4" id="KW-1185">Reference proteome</keyword>
<feature type="transmembrane region" description="Helical" evidence="2">
    <location>
        <begin position="195"/>
        <end position="214"/>
    </location>
</feature>
<proteinExistence type="predicted"/>
<keyword evidence="2" id="KW-0812">Transmembrane</keyword>
<reference evidence="4" key="1">
    <citation type="submission" date="2016-10" db="EMBL/GenBank/DDBJ databases">
        <authorList>
            <person name="Jeantristanb JTB J.-T."/>
            <person name="Ricardo R."/>
        </authorList>
    </citation>
    <scope>NUCLEOTIDE SEQUENCE [LARGE SCALE GENOMIC DNA]</scope>
</reference>
<keyword evidence="2" id="KW-0472">Membrane</keyword>
<feature type="transmembrane region" description="Helical" evidence="2">
    <location>
        <begin position="220"/>
        <end position="238"/>
    </location>
</feature>
<organism evidence="3 4">
    <name type="scientific">Microbotryum saponariae</name>
    <dbReference type="NCBI Taxonomy" id="289078"/>
    <lineage>
        <taxon>Eukaryota</taxon>
        <taxon>Fungi</taxon>
        <taxon>Dikarya</taxon>
        <taxon>Basidiomycota</taxon>
        <taxon>Pucciniomycotina</taxon>
        <taxon>Microbotryomycetes</taxon>
        <taxon>Microbotryales</taxon>
        <taxon>Microbotryaceae</taxon>
        <taxon>Microbotryum</taxon>
    </lineage>
</organism>
<accession>A0A2X0KD49</accession>
<feature type="compositionally biased region" description="Gly residues" evidence="1">
    <location>
        <begin position="1"/>
        <end position="10"/>
    </location>
</feature>
<dbReference type="EMBL" id="FMWP01000117">
    <property type="protein sequence ID" value="SDA01932.1"/>
    <property type="molecule type" value="Genomic_DNA"/>
</dbReference>
<name>A0A2X0KD49_9BASI</name>
<evidence type="ECO:0000313" key="4">
    <source>
        <dbReference type="Proteomes" id="UP000249723"/>
    </source>
</evidence>
<sequence length="396" mass="44210">MSDINLGGGETVALPPRGAGGAGGKERSTPSAIWHRRRIGCRPGATEILQGIMRPNPVIEAGSSSKKRRLSKVITWEDDEDEDEVVEEEDEDFNITSLFRPRTLQEFPGGGIGFPKEVVQFIQGHNVSLSSQFGCGLGGLAGHSLPASSLGIVCGSTFLDHPPIRPSHEFNSDACTRFSSGALFHKFSKRHHVRLYFYCTATFGSISYGHIRLYFVWPSLFRMATFGFISYGHVRLYFVWPRSALLRMAMFGFTSVTQPCSALLLSYSHIGCTSIIWPYWLDFYRPAMLALLLSYGRIRPRMCLRAALTDVVTPLNVNRWQSAMNRLRVYCGNTSFEQVALIPTQIRAGFDFGLRHLPREPFAPSKHVSDDDDAFRQVAASEIPRFSMQGSHRGAF</sequence>
<evidence type="ECO:0000256" key="1">
    <source>
        <dbReference type="SAM" id="MobiDB-lite"/>
    </source>
</evidence>
<feature type="transmembrane region" description="Helical" evidence="2">
    <location>
        <begin position="250"/>
        <end position="270"/>
    </location>
</feature>
<evidence type="ECO:0000313" key="3">
    <source>
        <dbReference type="EMBL" id="SDA01932.1"/>
    </source>
</evidence>
<protein>
    <submittedName>
        <fullName evidence="3">BZ3500_MvSof-1268-A1-R1_Chr10-2g03017 protein</fullName>
    </submittedName>
</protein>
<dbReference type="OrthoDB" id="2540555at2759"/>
<feature type="region of interest" description="Disordered" evidence="1">
    <location>
        <begin position="1"/>
        <end position="30"/>
    </location>
</feature>
<dbReference type="Proteomes" id="UP000249723">
    <property type="component" value="Unassembled WGS sequence"/>
</dbReference>
<gene>
    <name evidence="3" type="ORF">BZ3500_MVSOF-1268-A1-R1_CHR10-2G03017</name>
</gene>
<evidence type="ECO:0000256" key="2">
    <source>
        <dbReference type="SAM" id="Phobius"/>
    </source>
</evidence>